<dbReference type="Pfam" id="PF19493">
    <property type="entry name" value="Trypco1"/>
    <property type="match status" value="1"/>
</dbReference>
<evidence type="ECO:0000313" key="3">
    <source>
        <dbReference type="EMBL" id="ALG09429.1"/>
    </source>
</evidence>
<dbReference type="EMBL" id="CP012752">
    <property type="protein sequence ID" value="ALG09429.1"/>
    <property type="molecule type" value="Genomic_DNA"/>
</dbReference>
<reference evidence="3 4" key="1">
    <citation type="submission" date="2015-07" db="EMBL/GenBank/DDBJ databases">
        <title>Genome sequencing of Kibdelosporangium phytohabitans.</title>
        <authorList>
            <person name="Qin S."/>
            <person name="Xing K."/>
        </authorList>
    </citation>
    <scope>NUCLEOTIDE SEQUENCE [LARGE SCALE GENOMIC DNA]</scope>
    <source>
        <strain evidence="3 4">KLBMP1111</strain>
    </source>
</reference>
<evidence type="ECO:0000313" key="4">
    <source>
        <dbReference type="Proteomes" id="UP000063699"/>
    </source>
</evidence>
<keyword evidence="4" id="KW-1185">Reference proteome</keyword>
<gene>
    <name evidence="3" type="ORF">AOZ06_23215</name>
</gene>
<dbReference type="KEGG" id="kphy:AOZ06_23215"/>
<feature type="region of interest" description="Disordered" evidence="1">
    <location>
        <begin position="83"/>
        <end position="107"/>
    </location>
</feature>
<dbReference type="InterPro" id="IPR045794">
    <property type="entry name" value="Trypco1"/>
</dbReference>
<organism evidence="3 4">
    <name type="scientific">Kibdelosporangium phytohabitans</name>
    <dbReference type="NCBI Taxonomy" id="860235"/>
    <lineage>
        <taxon>Bacteria</taxon>
        <taxon>Bacillati</taxon>
        <taxon>Actinomycetota</taxon>
        <taxon>Actinomycetes</taxon>
        <taxon>Pseudonocardiales</taxon>
        <taxon>Pseudonocardiaceae</taxon>
        <taxon>Kibdelosporangium</taxon>
    </lineage>
</organism>
<feature type="domain" description="Trypsin-co-occurring" evidence="2">
    <location>
        <begin position="13"/>
        <end position="86"/>
    </location>
</feature>
<dbReference type="STRING" id="860235.AOZ06_23215"/>
<accession>A0A0N9HW13</accession>
<evidence type="ECO:0000259" key="2">
    <source>
        <dbReference type="Pfam" id="PF19493"/>
    </source>
</evidence>
<dbReference type="Proteomes" id="UP000063699">
    <property type="component" value="Chromosome"/>
</dbReference>
<protein>
    <recommendedName>
        <fullName evidence="2">Trypsin-co-occurring domain-containing protein</fullName>
    </recommendedName>
</protein>
<proteinExistence type="predicted"/>
<name>A0A0N9HW13_9PSEU</name>
<dbReference type="AlphaFoldDB" id="A0A0N9HW13"/>
<sequence>MHSAEDRRGPRDVSLRDNAVAILQLPGLVETVQGVLSTVKSAVAKHKPDSLAVEFGLEINAKTGKVLSVLAEAGGKTHIKITATWGSPQPPPAVDNQVENSAPAEAG</sequence>
<dbReference type="NCBIfam" id="NF041216">
    <property type="entry name" value="CU044_2847_fam"/>
    <property type="match status" value="1"/>
</dbReference>
<evidence type="ECO:0000256" key="1">
    <source>
        <dbReference type="SAM" id="MobiDB-lite"/>
    </source>
</evidence>